<dbReference type="InterPro" id="IPR036640">
    <property type="entry name" value="ABC1_TM_sf"/>
</dbReference>
<keyword evidence="4" id="KW-0547">Nucleotide-binding</keyword>
<dbReference type="SUPFAM" id="SSF90123">
    <property type="entry name" value="ABC transporter transmembrane region"/>
    <property type="match status" value="1"/>
</dbReference>
<proteinExistence type="inferred from homology"/>
<dbReference type="InterPro" id="IPR003593">
    <property type="entry name" value="AAA+_ATPase"/>
</dbReference>
<dbReference type="PROSITE" id="PS00211">
    <property type="entry name" value="ABC_TRANSPORTER_1"/>
    <property type="match status" value="1"/>
</dbReference>
<dbReference type="EMBL" id="JALLBG020000196">
    <property type="protein sequence ID" value="KAL3759879.1"/>
    <property type="molecule type" value="Genomic_DNA"/>
</dbReference>
<name>A0ABD3M763_9STRA</name>
<evidence type="ECO:0000259" key="12">
    <source>
        <dbReference type="PROSITE" id="PS50929"/>
    </source>
</evidence>
<dbReference type="PANTHER" id="PTHR24221">
    <property type="entry name" value="ATP-BINDING CASSETTE SUB-FAMILY B"/>
    <property type="match status" value="1"/>
</dbReference>
<sequence>MTNFGIVATRTMTPPLILLHTPRVFVGKEAFHRITSNRRWRLQLQQNPCHNFIAAISISSCISTTATSSSRRNIYYDPTPPRIEIYRQSTSTSARWNVNNKNYFSSSSSSSSSSLGRGTTTATTKLSRTSANVQSNSNDNTNNSLPIHSDTSEQQSSSNHEKNWRIVKELARHVWPPLPTAAMDATVSDEKQRYHAMAMRQRVIASISLMLAGKGVTIATPFVFKVLIDTLPIYTATTLSASSVEGGMTDATTTAEAVSNIALLPDSLIHVLSSTTIAGGVPAIPLVLLLSYGTARTLSSLFQESRNAVFAHVAQSAIRSVGRSTFDHVHSLDIEYHLGRNTGALGRVIERGNTSIAFVLNAMVFNTIPTIIEVGVVTGCMFHQFGTAHATTVLATIGAYVGYTVGITQWRTQFRKDMNRLNIEASGKISDSLLNYETVKYFNNEYHEGKMYEGTLHKYQLASLQAQNSLSLLNFGQSAIFTVGLTTIMYLTARDILAGNATVGDMVLVNGLLFQLSVPLNFIGTVYREVQQAFVDMEAMFGLRDTKPKLVDREDAMEYDPRVHGCTIEFDNLEFAYKILPKKKKVDEGGVVKVANGNGNHVDEEKQIDPMTEVPDAAIPTITKRPILRGTTFTIPQGKTIAIVGTSGCGKSTLLRMLYRFYAPDNGSIRLGGHDISSYTIDSVRRAMAVVPQDIVLFNDTIGYNIQYGNLNATWEEVMEASKKAHLHDIICRLPNGYDTIVGERGLKLSGGEKQRVSIARAILKRAPILLCDEPTSSLDSHTESDIMNNLKEIGKDTTCIIIAHRLSTIMDCDTILVMDGGKVVEQGTHEELMRGGGRYSELVAFQRRHYNDNDHDANE</sequence>
<keyword evidence="3 10" id="KW-0812">Transmembrane</keyword>
<dbReference type="Proteomes" id="UP001530293">
    <property type="component" value="Unassembled WGS sequence"/>
</dbReference>
<dbReference type="SMART" id="SM00382">
    <property type="entry name" value="AAA"/>
    <property type="match status" value="1"/>
</dbReference>
<feature type="domain" description="ABC transmembrane type-1" evidence="12">
    <location>
        <begin position="204"/>
        <end position="532"/>
    </location>
</feature>
<evidence type="ECO:0000256" key="5">
    <source>
        <dbReference type="ARBA" id="ARBA00022840"/>
    </source>
</evidence>
<dbReference type="SUPFAM" id="SSF52540">
    <property type="entry name" value="P-loop containing nucleoside triphosphate hydrolases"/>
    <property type="match status" value="1"/>
</dbReference>
<dbReference type="InterPro" id="IPR027417">
    <property type="entry name" value="P-loop_NTPase"/>
</dbReference>
<dbReference type="Pfam" id="PF00664">
    <property type="entry name" value="ABC_membrane"/>
    <property type="match status" value="1"/>
</dbReference>
<dbReference type="GO" id="GO:0005524">
    <property type="term" value="F:ATP binding"/>
    <property type="evidence" value="ECO:0007669"/>
    <property type="project" value="UniProtKB-KW"/>
</dbReference>
<comment type="similarity">
    <text evidence="8">Belongs to the ABC transporter superfamily. ABCB family. Heavy Metal importer (TC 3.A.1.210) subfamily.</text>
</comment>
<evidence type="ECO:0000256" key="4">
    <source>
        <dbReference type="ARBA" id="ARBA00022741"/>
    </source>
</evidence>
<comment type="caution">
    <text evidence="13">The sequence shown here is derived from an EMBL/GenBank/DDBJ whole genome shotgun (WGS) entry which is preliminary data.</text>
</comment>
<dbReference type="InterPro" id="IPR017871">
    <property type="entry name" value="ABC_transporter-like_CS"/>
</dbReference>
<dbReference type="CDD" id="cd18582">
    <property type="entry name" value="ABC_6TM_ATM1_ABCB7"/>
    <property type="match status" value="1"/>
</dbReference>
<evidence type="ECO:0000256" key="6">
    <source>
        <dbReference type="ARBA" id="ARBA00022989"/>
    </source>
</evidence>
<keyword evidence="5" id="KW-0067">ATP-binding</keyword>
<accession>A0ABD3M763</accession>
<keyword evidence="6 10" id="KW-1133">Transmembrane helix</keyword>
<dbReference type="InterPro" id="IPR003439">
    <property type="entry name" value="ABC_transporter-like_ATP-bd"/>
</dbReference>
<reference evidence="13 14" key="1">
    <citation type="submission" date="2024-10" db="EMBL/GenBank/DDBJ databases">
        <title>Updated reference genomes for cyclostephanoid diatoms.</title>
        <authorList>
            <person name="Roberts W.R."/>
            <person name="Alverson A.J."/>
        </authorList>
    </citation>
    <scope>NUCLEOTIDE SEQUENCE [LARGE SCALE GENOMIC DNA]</scope>
    <source>
        <strain evidence="13 14">AJA232-27</strain>
    </source>
</reference>
<comment type="subcellular location">
    <subcellularLocation>
        <location evidence="1">Mitochondrion membrane</location>
        <topology evidence="1">Multi-pass membrane protein</topology>
    </subcellularLocation>
</comment>
<evidence type="ECO:0000259" key="11">
    <source>
        <dbReference type="PROSITE" id="PS50893"/>
    </source>
</evidence>
<keyword evidence="7 10" id="KW-0472">Membrane</keyword>
<feature type="region of interest" description="Disordered" evidence="9">
    <location>
        <begin position="105"/>
        <end position="162"/>
    </location>
</feature>
<evidence type="ECO:0000256" key="8">
    <source>
        <dbReference type="ARBA" id="ARBA00024363"/>
    </source>
</evidence>
<dbReference type="InterPro" id="IPR039421">
    <property type="entry name" value="Type_1_exporter"/>
</dbReference>
<protein>
    <submittedName>
        <fullName evidence="13">Uncharacterized protein</fullName>
    </submittedName>
</protein>
<evidence type="ECO:0000256" key="3">
    <source>
        <dbReference type="ARBA" id="ARBA00022692"/>
    </source>
</evidence>
<evidence type="ECO:0000256" key="1">
    <source>
        <dbReference type="ARBA" id="ARBA00004225"/>
    </source>
</evidence>
<feature type="compositionally biased region" description="Low complexity" evidence="9">
    <location>
        <begin position="105"/>
        <end position="144"/>
    </location>
</feature>
<feature type="transmembrane region" description="Helical" evidence="10">
    <location>
        <begin position="203"/>
        <end position="224"/>
    </location>
</feature>
<evidence type="ECO:0000256" key="7">
    <source>
        <dbReference type="ARBA" id="ARBA00023136"/>
    </source>
</evidence>
<dbReference type="InterPro" id="IPR011527">
    <property type="entry name" value="ABC1_TM_dom"/>
</dbReference>
<evidence type="ECO:0000313" key="13">
    <source>
        <dbReference type="EMBL" id="KAL3759879.1"/>
    </source>
</evidence>
<feature type="domain" description="ABC transporter" evidence="11">
    <location>
        <begin position="612"/>
        <end position="846"/>
    </location>
</feature>
<keyword evidence="2" id="KW-0813">Transport</keyword>
<gene>
    <name evidence="13" type="ORF">ACHAWU_007623</name>
</gene>
<evidence type="ECO:0000256" key="2">
    <source>
        <dbReference type="ARBA" id="ARBA00022448"/>
    </source>
</evidence>
<evidence type="ECO:0000256" key="9">
    <source>
        <dbReference type="SAM" id="MobiDB-lite"/>
    </source>
</evidence>
<evidence type="ECO:0000256" key="10">
    <source>
        <dbReference type="SAM" id="Phobius"/>
    </source>
</evidence>
<dbReference type="PROSITE" id="PS50929">
    <property type="entry name" value="ABC_TM1F"/>
    <property type="match status" value="1"/>
</dbReference>
<dbReference type="PROSITE" id="PS50893">
    <property type="entry name" value="ABC_TRANSPORTER_2"/>
    <property type="match status" value="1"/>
</dbReference>
<dbReference type="PANTHER" id="PTHR24221:SF402">
    <property type="entry name" value="IRON-SULFUR CLUSTERS TRANSPORTER ABCB7, MITOCHONDRIAL"/>
    <property type="match status" value="1"/>
</dbReference>
<dbReference type="Gene3D" id="3.40.50.300">
    <property type="entry name" value="P-loop containing nucleotide triphosphate hydrolases"/>
    <property type="match status" value="1"/>
</dbReference>
<organism evidence="13 14">
    <name type="scientific">Discostella pseudostelligera</name>
    <dbReference type="NCBI Taxonomy" id="259834"/>
    <lineage>
        <taxon>Eukaryota</taxon>
        <taxon>Sar</taxon>
        <taxon>Stramenopiles</taxon>
        <taxon>Ochrophyta</taxon>
        <taxon>Bacillariophyta</taxon>
        <taxon>Coscinodiscophyceae</taxon>
        <taxon>Thalassiosirophycidae</taxon>
        <taxon>Stephanodiscales</taxon>
        <taxon>Stephanodiscaceae</taxon>
        <taxon>Discostella</taxon>
    </lineage>
</organism>
<dbReference type="Pfam" id="PF00005">
    <property type="entry name" value="ABC_tran"/>
    <property type="match status" value="1"/>
</dbReference>
<evidence type="ECO:0000313" key="14">
    <source>
        <dbReference type="Proteomes" id="UP001530293"/>
    </source>
</evidence>
<dbReference type="FunFam" id="3.40.50.300:FF:000287">
    <property type="entry name" value="Multidrug ABC transporter ATP-binding protein"/>
    <property type="match status" value="1"/>
</dbReference>
<dbReference type="GO" id="GO:0031966">
    <property type="term" value="C:mitochondrial membrane"/>
    <property type="evidence" value="ECO:0007669"/>
    <property type="project" value="UniProtKB-SubCell"/>
</dbReference>
<dbReference type="AlphaFoldDB" id="A0ABD3M763"/>
<keyword evidence="14" id="KW-1185">Reference proteome</keyword>
<dbReference type="Gene3D" id="1.20.1560.10">
    <property type="entry name" value="ABC transporter type 1, transmembrane domain"/>
    <property type="match status" value="1"/>
</dbReference>